<keyword evidence="1" id="KW-0472">Membrane</keyword>
<dbReference type="Pfam" id="PF01569">
    <property type="entry name" value="PAP2"/>
    <property type="match status" value="1"/>
</dbReference>
<dbReference type="OrthoDB" id="9789113at2"/>
<keyword evidence="4" id="KW-1185">Reference proteome</keyword>
<evidence type="ECO:0000313" key="4">
    <source>
        <dbReference type="Proteomes" id="UP000199656"/>
    </source>
</evidence>
<dbReference type="STRING" id="408074.SAMN05660909_01359"/>
<feature type="transmembrane region" description="Helical" evidence="1">
    <location>
        <begin position="36"/>
        <end position="53"/>
    </location>
</feature>
<dbReference type="GO" id="GO:0042392">
    <property type="term" value="F:sphingosine-1-phosphate phosphatase activity"/>
    <property type="evidence" value="ECO:0007669"/>
    <property type="project" value="TreeGrafter"/>
</dbReference>
<accession>A0A1H3ZXY3</accession>
<dbReference type="EMBL" id="FNRL01000005">
    <property type="protein sequence ID" value="SEA28623.1"/>
    <property type="molecule type" value="Genomic_DNA"/>
</dbReference>
<evidence type="ECO:0000259" key="2">
    <source>
        <dbReference type="SMART" id="SM00014"/>
    </source>
</evidence>
<gene>
    <name evidence="3" type="ORF">SAMN05660909_01359</name>
</gene>
<evidence type="ECO:0000256" key="1">
    <source>
        <dbReference type="SAM" id="Phobius"/>
    </source>
</evidence>
<dbReference type="SMART" id="SM00014">
    <property type="entry name" value="acidPPc"/>
    <property type="match status" value="1"/>
</dbReference>
<sequence length="192" mass="21945">MLEAILKLDLRLFLHINGQWYNGVLDVVMPFLREPYVWAPLYLFLALFVTINYGWKGVFWIAFFLLCFALADQTSLFLKSAVGRIRPCRDPIVSHYTRILVVYCPMSGSFTSNHAANHFALATFCFITLKSAFKGYTWLFYLWAALIGYAQVYVGVHYPLDVLGGAAMGIFIGMLAGSFFQRRIRLEQQLVS</sequence>
<dbReference type="AlphaFoldDB" id="A0A1H3ZXY3"/>
<name>A0A1H3ZXY3_9BACT</name>
<dbReference type="Gene3D" id="1.20.144.10">
    <property type="entry name" value="Phosphatidic acid phosphatase type 2/haloperoxidase"/>
    <property type="match status" value="1"/>
</dbReference>
<dbReference type="PANTHER" id="PTHR14969">
    <property type="entry name" value="SPHINGOSINE-1-PHOSPHATE PHOSPHOHYDROLASE"/>
    <property type="match status" value="1"/>
</dbReference>
<dbReference type="InterPro" id="IPR000326">
    <property type="entry name" value="PAP2/HPO"/>
</dbReference>
<keyword evidence="1" id="KW-0812">Transmembrane</keyword>
<feature type="transmembrane region" description="Helical" evidence="1">
    <location>
        <begin position="138"/>
        <end position="156"/>
    </location>
</feature>
<feature type="transmembrane region" description="Helical" evidence="1">
    <location>
        <begin position="162"/>
        <end position="180"/>
    </location>
</feature>
<dbReference type="Proteomes" id="UP000199656">
    <property type="component" value="Unassembled WGS sequence"/>
</dbReference>
<proteinExistence type="predicted"/>
<dbReference type="SUPFAM" id="SSF48317">
    <property type="entry name" value="Acid phosphatase/Vanadium-dependent haloperoxidase"/>
    <property type="match status" value="1"/>
</dbReference>
<organism evidence="3 4">
    <name type="scientific">Chitinophaga terrae</name>
    <name type="common">ex Kim and Jung 2007</name>
    <dbReference type="NCBI Taxonomy" id="408074"/>
    <lineage>
        <taxon>Bacteria</taxon>
        <taxon>Pseudomonadati</taxon>
        <taxon>Bacteroidota</taxon>
        <taxon>Chitinophagia</taxon>
        <taxon>Chitinophagales</taxon>
        <taxon>Chitinophagaceae</taxon>
        <taxon>Chitinophaga</taxon>
    </lineage>
</organism>
<protein>
    <submittedName>
        <fullName evidence="3">Undecaprenyl-diphosphatase</fullName>
    </submittedName>
</protein>
<dbReference type="RefSeq" id="WP_089759982.1">
    <property type="nucleotide sequence ID" value="NZ_BKAT01000055.1"/>
</dbReference>
<reference evidence="4" key="1">
    <citation type="submission" date="2016-10" db="EMBL/GenBank/DDBJ databases">
        <authorList>
            <person name="Varghese N."/>
            <person name="Submissions S."/>
        </authorList>
    </citation>
    <scope>NUCLEOTIDE SEQUENCE [LARGE SCALE GENOMIC DNA]</scope>
    <source>
        <strain evidence="4">DSM 23920</strain>
    </source>
</reference>
<dbReference type="PANTHER" id="PTHR14969:SF13">
    <property type="entry name" value="AT30094P"/>
    <property type="match status" value="1"/>
</dbReference>
<dbReference type="InterPro" id="IPR036938">
    <property type="entry name" value="PAP2/HPO_sf"/>
</dbReference>
<keyword evidence="1" id="KW-1133">Transmembrane helix</keyword>
<feature type="domain" description="Phosphatidic acid phosphatase type 2/haloperoxidase" evidence="2">
    <location>
        <begin position="61"/>
        <end position="177"/>
    </location>
</feature>
<evidence type="ECO:0000313" key="3">
    <source>
        <dbReference type="EMBL" id="SEA28623.1"/>
    </source>
</evidence>